<dbReference type="Gene3D" id="3.10.105.10">
    <property type="entry name" value="Dipeptide-binding Protein, Domain 3"/>
    <property type="match status" value="1"/>
</dbReference>
<reference evidence="6 7" key="1">
    <citation type="submission" date="2020-08" db="EMBL/GenBank/DDBJ databases">
        <title>Genomic Encyclopedia of Type Strains, Phase III (KMG-III): the genomes of soil and plant-associated and newly described type strains.</title>
        <authorList>
            <person name="Whitman W."/>
        </authorList>
    </citation>
    <scope>NUCLEOTIDE SEQUENCE [LARGE SCALE GENOMIC DNA]</scope>
    <source>
        <strain evidence="6 7">CECT 8572</strain>
    </source>
</reference>
<dbReference type="InterPro" id="IPR000914">
    <property type="entry name" value="SBP_5_dom"/>
</dbReference>
<dbReference type="PIRSF" id="PIRSF002741">
    <property type="entry name" value="MppA"/>
    <property type="match status" value="1"/>
</dbReference>
<gene>
    <name evidence="6" type="ORF">FHS00_003218</name>
</gene>
<comment type="caution">
    <text evidence="6">The sequence shown here is derived from an EMBL/GenBank/DDBJ whole genome shotgun (WGS) entry which is preliminary data.</text>
</comment>
<evidence type="ECO:0000313" key="7">
    <source>
        <dbReference type="Proteomes" id="UP000576152"/>
    </source>
</evidence>
<dbReference type="InterPro" id="IPR039424">
    <property type="entry name" value="SBP_5"/>
</dbReference>
<sequence length="658" mass="74071">MQATRPYARAVTRPAGRPALWITGSALALAALFVAAPGRAQEAPAAAPPETTQPASAEGGAGEERVITSHGYTNFGELRYGPDIEHLDYVNPDAPKGGEISEWSQGTFDSFNSYSRQGVAAALNSLPHERIMTSVADDPYGIYCYLCTTLEYPESRDWVIFNLRDDVTFADGTPMTAEDLKFTNELFLEQGIAEFRAVVQNFLDSVEVLGPHRIKFTFNKDAPRRDVIGFAGSTIAFSKAWFEETGARIDESTQEPFLGTGAYELKSFDINRRIVYGRNENFWGADHPFNIGRNNFDTIRVEYFADSSAAFEGFKSGEYTFRAENSSKDWATGYDFPAIQKGWVVREEIPDGTIAGAQAFIFNLDDPKWQDPRVREAIGMMFNFEWSNESLFYGLYERVESFFENSDLEATGTPSDGERALLEPLVEEGLLPETILTEEARRAPVLDVSANTPDRRTYREAGRLLEEAGWTVGDDGLRRKDGEVLELVFLQVSPQFDRIVNPFIENLARLGVKGVLDRVDTAQYVERTRSGDFDLVNHTFSMGFEPGVELEQWYASKTADDSSRNLMRLRNPAVDRLVTEVINAQSLEDLTTATHALDRVLRAEVIWVPQWYKDVYTVAYYDQYRHPENMPPLTLGEMDFWWYDAEAAEELRAAGALR</sequence>
<feature type="compositionally biased region" description="Low complexity" evidence="4">
    <location>
        <begin position="42"/>
        <end position="57"/>
    </location>
</feature>
<dbReference type="PANTHER" id="PTHR30290">
    <property type="entry name" value="PERIPLASMIC BINDING COMPONENT OF ABC TRANSPORTER"/>
    <property type="match status" value="1"/>
</dbReference>
<comment type="similarity">
    <text evidence="2">Belongs to the bacterial solute-binding protein 5 family.</text>
</comment>
<dbReference type="CDD" id="cd08497">
    <property type="entry name" value="MbnE-like"/>
    <property type="match status" value="1"/>
</dbReference>
<keyword evidence="7" id="KW-1185">Reference proteome</keyword>
<evidence type="ECO:0000256" key="1">
    <source>
        <dbReference type="ARBA" id="ARBA00004418"/>
    </source>
</evidence>
<feature type="domain" description="Solute-binding protein family 5" evidence="5">
    <location>
        <begin position="159"/>
        <end position="553"/>
    </location>
</feature>
<dbReference type="SUPFAM" id="SSF53850">
    <property type="entry name" value="Periplasmic binding protein-like II"/>
    <property type="match status" value="1"/>
</dbReference>
<dbReference type="PANTHER" id="PTHR30290:SF64">
    <property type="entry name" value="ABC TRANSPORTER PERIPLASMIC BINDING PROTEIN"/>
    <property type="match status" value="1"/>
</dbReference>
<evidence type="ECO:0000256" key="3">
    <source>
        <dbReference type="ARBA" id="ARBA00022729"/>
    </source>
</evidence>
<organism evidence="6 7">
    <name type="scientific">Limimaricola variabilis</name>
    <dbReference type="NCBI Taxonomy" id="1492771"/>
    <lineage>
        <taxon>Bacteria</taxon>
        <taxon>Pseudomonadati</taxon>
        <taxon>Pseudomonadota</taxon>
        <taxon>Alphaproteobacteria</taxon>
        <taxon>Rhodobacterales</taxon>
        <taxon>Paracoccaceae</taxon>
        <taxon>Limimaricola</taxon>
    </lineage>
</organism>
<proteinExistence type="inferred from homology"/>
<dbReference type="InterPro" id="IPR030678">
    <property type="entry name" value="Peptide/Ni-bd"/>
</dbReference>
<dbReference type="EMBL" id="JACIBX010000017">
    <property type="protein sequence ID" value="MBB3713614.1"/>
    <property type="molecule type" value="Genomic_DNA"/>
</dbReference>
<feature type="region of interest" description="Disordered" evidence="4">
    <location>
        <begin position="42"/>
        <end position="64"/>
    </location>
</feature>
<name>A0ABR6HSS6_9RHOB</name>
<evidence type="ECO:0000256" key="4">
    <source>
        <dbReference type="SAM" id="MobiDB-lite"/>
    </source>
</evidence>
<evidence type="ECO:0000259" key="5">
    <source>
        <dbReference type="Pfam" id="PF00496"/>
    </source>
</evidence>
<comment type="subcellular location">
    <subcellularLocation>
        <location evidence="1">Periplasm</location>
    </subcellularLocation>
</comment>
<evidence type="ECO:0000256" key="2">
    <source>
        <dbReference type="ARBA" id="ARBA00005695"/>
    </source>
</evidence>
<evidence type="ECO:0000313" key="6">
    <source>
        <dbReference type="EMBL" id="MBB3713614.1"/>
    </source>
</evidence>
<protein>
    <submittedName>
        <fullName evidence="6">Microcin C transport system substrate-binding protein</fullName>
    </submittedName>
</protein>
<accession>A0ABR6HSS6</accession>
<dbReference type="Gene3D" id="3.40.190.10">
    <property type="entry name" value="Periplasmic binding protein-like II"/>
    <property type="match status" value="1"/>
</dbReference>
<keyword evidence="3" id="KW-0732">Signal</keyword>
<dbReference type="RefSeq" id="WP_183475089.1">
    <property type="nucleotide sequence ID" value="NZ_JACIBX010000017.1"/>
</dbReference>
<dbReference type="Pfam" id="PF00496">
    <property type="entry name" value="SBP_bac_5"/>
    <property type="match status" value="1"/>
</dbReference>
<dbReference type="Proteomes" id="UP000576152">
    <property type="component" value="Unassembled WGS sequence"/>
</dbReference>